<name>A0A6V8NFZ3_9ACTN</name>
<dbReference type="NCBIfam" id="TIGR00315">
    <property type="entry name" value="cdhB"/>
    <property type="match status" value="1"/>
</dbReference>
<gene>
    <name evidence="1" type="ORF">HKBW3S03_00724</name>
    <name evidence="2" type="ORF">HKBW3S09_00077</name>
    <name evidence="3" type="ORF">HKBW3S34_01994</name>
    <name evidence="4" type="ORF">HKBW3S47_01968</name>
</gene>
<evidence type="ECO:0000313" key="2">
    <source>
        <dbReference type="EMBL" id="GFP22609.1"/>
    </source>
</evidence>
<evidence type="ECO:0000313" key="4">
    <source>
        <dbReference type="EMBL" id="GFP40272.1"/>
    </source>
</evidence>
<dbReference type="RefSeq" id="WP_176236197.1">
    <property type="nucleotide sequence ID" value="NZ_BLRU01000049.1"/>
</dbReference>
<evidence type="ECO:0000313" key="7">
    <source>
        <dbReference type="Proteomes" id="UP000585609"/>
    </source>
</evidence>
<dbReference type="SUPFAM" id="SSF52467">
    <property type="entry name" value="DHS-like NAD/FAD-binding domain"/>
    <property type="match status" value="1"/>
</dbReference>
<evidence type="ECO:0000313" key="1">
    <source>
        <dbReference type="EMBL" id="GFP19219.1"/>
    </source>
</evidence>
<evidence type="ECO:0000313" key="3">
    <source>
        <dbReference type="EMBL" id="GFP31075.1"/>
    </source>
</evidence>
<evidence type="ECO:0000313" key="5">
    <source>
        <dbReference type="Proteomes" id="UP000569018"/>
    </source>
</evidence>
<dbReference type="AlphaFoldDB" id="A0A6V8NFZ3"/>
<dbReference type="EMBL" id="BLRW01000005">
    <property type="protein sequence ID" value="GFP22609.1"/>
    <property type="molecule type" value="Genomic_DNA"/>
</dbReference>
<evidence type="ECO:0000313" key="6">
    <source>
        <dbReference type="Proteomes" id="UP000574717"/>
    </source>
</evidence>
<dbReference type="InterPro" id="IPR003704">
    <property type="entry name" value="CdhB"/>
</dbReference>
<dbReference type="InterPro" id="IPR029035">
    <property type="entry name" value="DHS-like_NAD/FAD-binding_dom"/>
</dbReference>
<dbReference type="Proteomes" id="UP000569018">
    <property type="component" value="Unassembled WGS sequence"/>
</dbReference>
<reference evidence="5 6" key="1">
    <citation type="journal article" date="2020" name="Front. Microbiol.">
        <title>Single-cell genomics of novel Actinobacteria with the Wood-Ljungdahl pathway discovered in a serpentinizing system.</title>
        <authorList>
            <person name="Merino N."/>
            <person name="Kawai M."/>
            <person name="Boyd E.S."/>
            <person name="Colman D.R."/>
            <person name="McGlynn S.E."/>
            <person name="Nealson K.H."/>
            <person name="Kurokawa K."/>
            <person name="Hongoh Y."/>
        </authorList>
    </citation>
    <scope>NUCLEOTIDE SEQUENCE [LARGE SCALE GENOMIC DNA]</scope>
    <source>
        <strain evidence="1 6">S03</strain>
        <strain evidence="2 7">S09_30</strain>
        <strain evidence="3 8">S34</strain>
        <strain evidence="4 5">S47</strain>
    </source>
</reference>
<dbReference type="Proteomes" id="UP000585609">
    <property type="component" value="Unassembled WGS sequence"/>
</dbReference>
<dbReference type="Pfam" id="PF02552">
    <property type="entry name" value="CO_dh"/>
    <property type="match status" value="1"/>
</dbReference>
<dbReference type="EMBL" id="BLSD01000186">
    <property type="protein sequence ID" value="GFP40272.1"/>
    <property type="molecule type" value="Genomic_DNA"/>
</dbReference>
<protein>
    <submittedName>
        <fullName evidence="1">Anaerobic carbon-monoxide dehydrogenase, CODH/ACS complex subunit epsilon</fullName>
    </submittedName>
</protein>
<comment type="caution">
    <text evidence="1">The sequence shown here is derived from an EMBL/GenBank/DDBJ whole genome shotgun (WGS) entry which is preliminary data.</text>
</comment>
<organism evidence="1 6">
    <name type="scientific">Candidatus Hakubella thermalkaliphila</name>
    <dbReference type="NCBI Taxonomy" id="2754717"/>
    <lineage>
        <taxon>Bacteria</taxon>
        <taxon>Bacillati</taxon>
        <taxon>Actinomycetota</taxon>
        <taxon>Actinomycetota incertae sedis</taxon>
        <taxon>Candidatus Hakubellales</taxon>
        <taxon>Candidatus Hakubellaceae</taxon>
        <taxon>Candidatus Hakubella</taxon>
    </lineage>
</organism>
<dbReference type="EMBL" id="BLRZ01000158">
    <property type="protein sequence ID" value="GFP31075.1"/>
    <property type="molecule type" value="Genomic_DNA"/>
</dbReference>
<accession>A0A6V8NFZ3</accession>
<dbReference type="Proteomes" id="UP000588083">
    <property type="component" value="Unassembled WGS sequence"/>
</dbReference>
<dbReference type="EMBL" id="BLRU01000049">
    <property type="protein sequence ID" value="GFP19219.1"/>
    <property type="molecule type" value="Genomic_DNA"/>
</dbReference>
<dbReference type="Gene3D" id="3.40.50.1220">
    <property type="entry name" value="TPP-binding domain"/>
    <property type="match status" value="1"/>
</dbReference>
<dbReference type="GO" id="GO:0019385">
    <property type="term" value="P:methanogenesis, from acetate"/>
    <property type="evidence" value="ECO:0007669"/>
    <property type="project" value="InterPro"/>
</dbReference>
<evidence type="ECO:0000313" key="8">
    <source>
        <dbReference type="Proteomes" id="UP000588083"/>
    </source>
</evidence>
<keyword evidence="8" id="KW-1185">Reference proteome</keyword>
<dbReference type="Proteomes" id="UP000574717">
    <property type="component" value="Unassembled WGS sequence"/>
</dbReference>
<proteinExistence type="predicted"/>
<sequence>MASELMTMPYYKINVLTGTKAAKVVSEPVEAARIIDKATNPLYVFGAEVIDSLVGDRLLIDFTLEIAKSRNIPICATAHVKKKMMELGVLPDSIYDIIEIVHFLKDKNWMGVRGKGFHDLVLFTGVRCDLAERGLSTLKHFAPHLKTFAICRRSHPNADFAVPVITKTEKWRVYLEGVISELGTVKA</sequence>